<dbReference type="InterPro" id="IPR006282">
    <property type="entry name" value="Thi_PPkinase"/>
</dbReference>
<dbReference type="CDD" id="cd07995">
    <property type="entry name" value="TPK"/>
    <property type="match status" value="1"/>
</dbReference>
<dbReference type="EC" id="2.7.6.2" evidence="7"/>
<dbReference type="PIRSF" id="PIRSF031057">
    <property type="entry name" value="Thiamin_pyrophosphokinase"/>
    <property type="match status" value="1"/>
</dbReference>
<comment type="pathway">
    <text evidence="1 7">Cofactor biosynthesis; thiamine diphosphate biosynthesis; thiamine diphosphate from thiamine: step 1/1.</text>
</comment>
<name>A0AAN6Y726_9PEZI</name>
<evidence type="ECO:0000313" key="10">
    <source>
        <dbReference type="Proteomes" id="UP001301769"/>
    </source>
</evidence>
<dbReference type="InterPro" id="IPR036371">
    <property type="entry name" value="TPK_B1-bd_sf"/>
</dbReference>
<comment type="catalytic activity">
    <reaction evidence="7">
        <text>thiamine + ATP = thiamine diphosphate + AMP + H(+)</text>
        <dbReference type="Rhea" id="RHEA:11576"/>
        <dbReference type="ChEBI" id="CHEBI:15378"/>
        <dbReference type="ChEBI" id="CHEBI:18385"/>
        <dbReference type="ChEBI" id="CHEBI:30616"/>
        <dbReference type="ChEBI" id="CHEBI:58937"/>
        <dbReference type="ChEBI" id="CHEBI:456215"/>
    </reaction>
</comment>
<evidence type="ECO:0000256" key="2">
    <source>
        <dbReference type="ARBA" id="ARBA00006785"/>
    </source>
</evidence>
<feature type="domain" description="Thiamin pyrophosphokinase thiamin-binding" evidence="8">
    <location>
        <begin position="195"/>
        <end position="266"/>
    </location>
</feature>
<evidence type="ECO:0000313" key="9">
    <source>
        <dbReference type="EMBL" id="KAK4213416.1"/>
    </source>
</evidence>
<accession>A0AAN6Y726</accession>
<evidence type="ECO:0000259" key="8">
    <source>
        <dbReference type="SMART" id="SM00983"/>
    </source>
</evidence>
<dbReference type="InterPro" id="IPR007373">
    <property type="entry name" value="Thiamin_PyroPKinase_B1-bd"/>
</dbReference>
<dbReference type="PANTHER" id="PTHR13622:SF8">
    <property type="entry name" value="THIAMIN PYROPHOSPHOKINASE 1"/>
    <property type="match status" value="1"/>
</dbReference>
<dbReference type="Proteomes" id="UP001301769">
    <property type="component" value="Unassembled WGS sequence"/>
</dbReference>
<dbReference type="PANTHER" id="PTHR13622">
    <property type="entry name" value="THIAMIN PYROPHOSPHOKINASE"/>
    <property type="match status" value="1"/>
</dbReference>
<comment type="caution">
    <text evidence="9">The sequence shown here is derived from an EMBL/GenBank/DDBJ whole genome shotgun (WGS) entry which is preliminary data.</text>
</comment>
<dbReference type="EMBL" id="MU858109">
    <property type="protein sequence ID" value="KAK4213416.1"/>
    <property type="molecule type" value="Genomic_DNA"/>
</dbReference>
<proteinExistence type="inferred from homology"/>
<comment type="similarity">
    <text evidence="2 7">Belongs to the thiamine pyrophosphokinase family.</text>
</comment>
<dbReference type="AlphaFoldDB" id="A0AAN6Y726"/>
<keyword evidence="3 7" id="KW-0808">Transferase</keyword>
<dbReference type="GO" id="GO:0005524">
    <property type="term" value="F:ATP binding"/>
    <property type="evidence" value="ECO:0007669"/>
    <property type="project" value="UniProtKB-UniRule"/>
</dbReference>
<dbReference type="SMART" id="SM00983">
    <property type="entry name" value="TPK_B1_binding"/>
    <property type="match status" value="1"/>
</dbReference>
<evidence type="ECO:0000256" key="6">
    <source>
        <dbReference type="ARBA" id="ARBA00022840"/>
    </source>
</evidence>
<dbReference type="GO" id="GO:0009229">
    <property type="term" value="P:thiamine diphosphate biosynthetic process"/>
    <property type="evidence" value="ECO:0007669"/>
    <property type="project" value="UniProtKB-UniRule"/>
</dbReference>
<dbReference type="Pfam" id="PF04263">
    <property type="entry name" value="TPK_catalytic"/>
    <property type="match status" value="1"/>
</dbReference>
<organism evidence="9 10">
    <name type="scientific">Rhypophila decipiens</name>
    <dbReference type="NCBI Taxonomy" id="261697"/>
    <lineage>
        <taxon>Eukaryota</taxon>
        <taxon>Fungi</taxon>
        <taxon>Dikarya</taxon>
        <taxon>Ascomycota</taxon>
        <taxon>Pezizomycotina</taxon>
        <taxon>Sordariomycetes</taxon>
        <taxon>Sordariomycetidae</taxon>
        <taxon>Sordariales</taxon>
        <taxon>Naviculisporaceae</taxon>
        <taxon>Rhypophila</taxon>
    </lineage>
</organism>
<dbReference type="InterPro" id="IPR016966">
    <property type="entry name" value="Thiamin_pyrophosphokinase_euk"/>
</dbReference>
<gene>
    <name evidence="9" type="ORF">QBC37DRAFT_172659</name>
</gene>
<evidence type="ECO:0000256" key="3">
    <source>
        <dbReference type="ARBA" id="ARBA00022679"/>
    </source>
</evidence>
<keyword evidence="10" id="KW-1185">Reference proteome</keyword>
<keyword evidence="6 7" id="KW-0067">ATP-binding</keyword>
<evidence type="ECO:0000256" key="4">
    <source>
        <dbReference type="ARBA" id="ARBA00022741"/>
    </source>
</evidence>
<dbReference type="Pfam" id="PF04265">
    <property type="entry name" value="TPK_B1_binding"/>
    <property type="match status" value="1"/>
</dbReference>
<evidence type="ECO:0000256" key="5">
    <source>
        <dbReference type="ARBA" id="ARBA00022777"/>
    </source>
</evidence>
<keyword evidence="4 7" id="KW-0547">Nucleotide-binding</keyword>
<reference evidence="9" key="1">
    <citation type="journal article" date="2023" name="Mol. Phylogenet. Evol.">
        <title>Genome-scale phylogeny and comparative genomics of the fungal order Sordariales.</title>
        <authorList>
            <person name="Hensen N."/>
            <person name="Bonometti L."/>
            <person name="Westerberg I."/>
            <person name="Brannstrom I.O."/>
            <person name="Guillou S."/>
            <person name="Cros-Aarteil S."/>
            <person name="Calhoun S."/>
            <person name="Haridas S."/>
            <person name="Kuo A."/>
            <person name="Mondo S."/>
            <person name="Pangilinan J."/>
            <person name="Riley R."/>
            <person name="LaButti K."/>
            <person name="Andreopoulos B."/>
            <person name="Lipzen A."/>
            <person name="Chen C."/>
            <person name="Yan M."/>
            <person name="Daum C."/>
            <person name="Ng V."/>
            <person name="Clum A."/>
            <person name="Steindorff A."/>
            <person name="Ohm R.A."/>
            <person name="Martin F."/>
            <person name="Silar P."/>
            <person name="Natvig D.O."/>
            <person name="Lalanne C."/>
            <person name="Gautier V."/>
            <person name="Ament-Velasquez S.L."/>
            <person name="Kruys A."/>
            <person name="Hutchinson M.I."/>
            <person name="Powell A.J."/>
            <person name="Barry K."/>
            <person name="Miller A.N."/>
            <person name="Grigoriev I.V."/>
            <person name="Debuchy R."/>
            <person name="Gladieux P."/>
            <person name="Hiltunen Thoren M."/>
            <person name="Johannesson H."/>
        </authorList>
    </citation>
    <scope>NUCLEOTIDE SEQUENCE</scope>
    <source>
        <strain evidence="9">PSN293</strain>
    </source>
</reference>
<dbReference type="SUPFAM" id="SSF63862">
    <property type="entry name" value="Thiamin pyrophosphokinase, substrate-binding domain"/>
    <property type="match status" value="1"/>
</dbReference>
<evidence type="ECO:0000256" key="1">
    <source>
        <dbReference type="ARBA" id="ARBA00005078"/>
    </source>
</evidence>
<protein>
    <recommendedName>
        <fullName evidence="7">Thiamine pyrophosphokinase</fullName>
        <ecNumber evidence="7">2.7.6.2</ecNumber>
    </recommendedName>
</protein>
<dbReference type="SUPFAM" id="SSF63999">
    <property type="entry name" value="Thiamin pyrophosphokinase, catalytic domain"/>
    <property type="match status" value="1"/>
</dbReference>
<sequence length="279" mass="31269">MTTEHKLEPAVSTEYMFEWHPCAQLFKLHSDRTQYTVIVLNQPIDKAYRNTALTLWKNGFYHIAADGGANSVYEFASETENHQLTSDIKIIVGDLDSIRPNVRAHFQNQTQCPETKIIHDDSVDSTDFGKAVSVARETPDLQNKDIVVFGGLGGRVDQALSILHQLHLFQSDPQYREGRMYLYSGEGLTFLLKAGVHKIHVREPGMPDRFAKWVGILPVGEASVISTKGLEWDVTQWPTSFGGQVSTSNHVLPDTQVVEIKTTKDVIFTIAVKELSDKS</sequence>
<dbReference type="InterPro" id="IPR007371">
    <property type="entry name" value="TPK_catalytic"/>
</dbReference>
<dbReference type="NCBIfam" id="TIGR01378">
    <property type="entry name" value="thi_PPkinase"/>
    <property type="match status" value="1"/>
</dbReference>
<dbReference type="InterPro" id="IPR036759">
    <property type="entry name" value="TPK_catalytic_sf"/>
</dbReference>
<evidence type="ECO:0000256" key="7">
    <source>
        <dbReference type="PIRNR" id="PIRNR031057"/>
    </source>
</evidence>
<dbReference type="GO" id="GO:0016301">
    <property type="term" value="F:kinase activity"/>
    <property type="evidence" value="ECO:0007669"/>
    <property type="project" value="UniProtKB-UniRule"/>
</dbReference>
<keyword evidence="5 7" id="KW-0418">Kinase</keyword>
<dbReference type="GO" id="GO:0004788">
    <property type="term" value="F:thiamine diphosphokinase activity"/>
    <property type="evidence" value="ECO:0007669"/>
    <property type="project" value="UniProtKB-UniRule"/>
</dbReference>
<dbReference type="Gene3D" id="3.40.50.10240">
    <property type="entry name" value="Thiamin pyrophosphokinase, catalytic domain"/>
    <property type="match status" value="1"/>
</dbReference>
<dbReference type="GO" id="GO:0030975">
    <property type="term" value="F:thiamine binding"/>
    <property type="evidence" value="ECO:0007669"/>
    <property type="project" value="UniProtKB-UniRule"/>
</dbReference>
<dbReference type="GO" id="GO:0006772">
    <property type="term" value="P:thiamine metabolic process"/>
    <property type="evidence" value="ECO:0007669"/>
    <property type="project" value="InterPro"/>
</dbReference>
<reference evidence="9" key="2">
    <citation type="submission" date="2023-05" db="EMBL/GenBank/DDBJ databases">
        <authorList>
            <consortium name="Lawrence Berkeley National Laboratory"/>
            <person name="Steindorff A."/>
            <person name="Hensen N."/>
            <person name="Bonometti L."/>
            <person name="Westerberg I."/>
            <person name="Brannstrom I.O."/>
            <person name="Guillou S."/>
            <person name="Cros-Aarteil S."/>
            <person name="Calhoun S."/>
            <person name="Haridas S."/>
            <person name="Kuo A."/>
            <person name="Mondo S."/>
            <person name="Pangilinan J."/>
            <person name="Riley R."/>
            <person name="Labutti K."/>
            <person name="Andreopoulos B."/>
            <person name="Lipzen A."/>
            <person name="Chen C."/>
            <person name="Yanf M."/>
            <person name="Daum C."/>
            <person name="Ng V."/>
            <person name="Clum A."/>
            <person name="Ohm R."/>
            <person name="Martin F."/>
            <person name="Silar P."/>
            <person name="Natvig D."/>
            <person name="Lalanne C."/>
            <person name="Gautier V."/>
            <person name="Ament-Velasquez S.L."/>
            <person name="Kruys A."/>
            <person name="Hutchinson M.I."/>
            <person name="Powell A.J."/>
            <person name="Barry K."/>
            <person name="Miller A.N."/>
            <person name="Grigoriev I.V."/>
            <person name="Debuchy R."/>
            <person name="Gladieux P."/>
            <person name="Thoren M.H."/>
            <person name="Johannesson H."/>
        </authorList>
    </citation>
    <scope>NUCLEOTIDE SEQUENCE</scope>
    <source>
        <strain evidence="9">PSN293</strain>
    </source>
</reference>